<organism evidence="6 7">
    <name type="scientific">Prototheca wickerhamii</name>
    <dbReference type="NCBI Taxonomy" id="3111"/>
    <lineage>
        <taxon>Eukaryota</taxon>
        <taxon>Viridiplantae</taxon>
        <taxon>Chlorophyta</taxon>
        <taxon>core chlorophytes</taxon>
        <taxon>Trebouxiophyceae</taxon>
        <taxon>Chlorellales</taxon>
        <taxon>Chlorellaceae</taxon>
        <taxon>Prototheca</taxon>
    </lineage>
</organism>
<dbReference type="PANTHER" id="PTHR12599:SF0">
    <property type="entry name" value="PTERIN-4-ALPHA-CARBINOLAMINE DEHYDRATASE"/>
    <property type="match status" value="1"/>
</dbReference>
<accession>A0AAD9IKS8</accession>
<dbReference type="Pfam" id="PF01329">
    <property type="entry name" value="Pterin_4a"/>
    <property type="match status" value="1"/>
</dbReference>
<evidence type="ECO:0000256" key="3">
    <source>
        <dbReference type="ARBA" id="ARBA00013252"/>
    </source>
</evidence>
<reference evidence="6" key="1">
    <citation type="submission" date="2021-01" db="EMBL/GenBank/DDBJ databases">
        <authorList>
            <person name="Eckstrom K.M.E."/>
        </authorList>
    </citation>
    <scope>NUCLEOTIDE SEQUENCE</scope>
    <source>
        <strain evidence="6">UVCC 0001</strain>
    </source>
</reference>
<proteinExistence type="inferred from homology"/>
<dbReference type="SUPFAM" id="SSF55248">
    <property type="entry name" value="PCD-like"/>
    <property type="match status" value="1"/>
</dbReference>
<dbReference type="EC" id="4.2.1.96" evidence="3"/>
<evidence type="ECO:0000313" key="6">
    <source>
        <dbReference type="EMBL" id="KAK2077787.1"/>
    </source>
</evidence>
<dbReference type="Gene3D" id="3.30.1360.20">
    <property type="entry name" value="Transcriptional coactivator/pterin dehydratase"/>
    <property type="match status" value="1"/>
</dbReference>
<comment type="catalytic activity">
    <reaction evidence="1">
        <text>(4aS,6R)-4a-hydroxy-L-erythro-5,6,7,8-tetrahydrobiopterin = (6R)-L-erythro-6,7-dihydrobiopterin + H2O</text>
        <dbReference type="Rhea" id="RHEA:11920"/>
        <dbReference type="ChEBI" id="CHEBI:15377"/>
        <dbReference type="ChEBI" id="CHEBI:15642"/>
        <dbReference type="ChEBI" id="CHEBI:43120"/>
        <dbReference type="EC" id="4.2.1.96"/>
    </reaction>
</comment>
<evidence type="ECO:0000256" key="2">
    <source>
        <dbReference type="ARBA" id="ARBA00006472"/>
    </source>
</evidence>
<evidence type="ECO:0000256" key="4">
    <source>
        <dbReference type="ARBA" id="ARBA00023239"/>
    </source>
</evidence>
<gene>
    <name evidence="6" type="ORF">QBZ16_004635</name>
</gene>
<dbReference type="GO" id="GO:0008124">
    <property type="term" value="F:4-alpha-hydroxytetrahydrobiopterin dehydratase activity"/>
    <property type="evidence" value="ECO:0007669"/>
    <property type="project" value="UniProtKB-EC"/>
</dbReference>
<keyword evidence="4" id="KW-0456">Lyase</keyword>
<sequence length="111" mass="12611">MDRALADRLCQEALTGWKVVEDEHGFLILERLYRTGSFLKALELCDRVAEVAEAEGHHPDIHLTGWNRLKLQLQTHSRRGLTENDYILAAKIDAISKEGLLAKKKKSFADI</sequence>
<keyword evidence="7" id="KW-1185">Reference proteome</keyword>
<dbReference type="GO" id="GO:0006729">
    <property type="term" value="P:tetrahydrobiopterin biosynthetic process"/>
    <property type="evidence" value="ECO:0007669"/>
    <property type="project" value="InterPro"/>
</dbReference>
<evidence type="ECO:0000313" key="7">
    <source>
        <dbReference type="Proteomes" id="UP001255856"/>
    </source>
</evidence>
<dbReference type="InterPro" id="IPR001533">
    <property type="entry name" value="Pterin_deHydtase"/>
</dbReference>
<comment type="caution">
    <text evidence="6">The sequence shown here is derived from an EMBL/GenBank/DDBJ whole genome shotgun (WGS) entry which is preliminary data.</text>
</comment>
<dbReference type="InterPro" id="IPR036428">
    <property type="entry name" value="PCD_sf"/>
</dbReference>
<evidence type="ECO:0000256" key="5">
    <source>
        <dbReference type="ARBA" id="ARBA00030497"/>
    </source>
</evidence>
<dbReference type="PANTHER" id="PTHR12599">
    <property type="entry name" value="PTERIN-4-ALPHA-CARBINOLAMINE DEHYDRATASE"/>
    <property type="match status" value="1"/>
</dbReference>
<dbReference type="Proteomes" id="UP001255856">
    <property type="component" value="Unassembled WGS sequence"/>
</dbReference>
<dbReference type="AlphaFoldDB" id="A0AAD9IKS8"/>
<evidence type="ECO:0000256" key="1">
    <source>
        <dbReference type="ARBA" id="ARBA00001554"/>
    </source>
</evidence>
<dbReference type="EMBL" id="JASFZW010000006">
    <property type="protein sequence ID" value="KAK2077787.1"/>
    <property type="molecule type" value="Genomic_DNA"/>
</dbReference>
<protein>
    <recommendedName>
        <fullName evidence="3">4a-hydroxytetrahydrobiopterin dehydratase</fullName>
        <ecNumber evidence="3">4.2.1.96</ecNumber>
    </recommendedName>
    <alternativeName>
        <fullName evidence="5">4-alpha-hydroxy-tetrahydropterin dehydratase</fullName>
    </alternativeName>
</protein>
<name>A0AAD9IKS8_PROWI</name>
<comment type="similarity">
    <text evidence="2">Belongs to the pterin-4-alpha-carbinolamine dehydratase family.</text>
</comment>